<dbReference type="GeneID" id="115634194"/>
<evidence type="ECO:0000313" key="1">
    <source>
        <dbReference type="Proteomes" id="UP000504634"/>
    </source>
</evidence>
<name>A0A6J2UK84_DROLE</name>
<evidence type="ECO:0000313" key="2">
    <source>
        <dbReference type="RefSeq" id="XP_030387642.1"/>
    </source>
</evidence>
<dbReference type="Proteomes" id="UP000504634">
    <property type="component" value="Unplaced"/>
</dbReference>
<accession>A0A6J2UK84</accession>
<sequence>MGQPDSSCRKWGLKTAKGSCEQSCFEPRAAPCADYKIVEVIPREVSVIKNYAELEDYERPHVNIEAECCKRAPPMFPDDSNKDCSICAAQNAKTRNNLCSAECRPLKTMLHLEEWTKRPYPKPTYKNCVWLDNETVVGRAFPMKFRFRRFKNKCNDCGRKLYFRDAPTENSNLILLSNCCDVEVYHQKKVDNMHLVPVTTITGLKNFSRKVIAEKSLTNLNKYL</sequence>
<keyword evidence="1" id="KW-1185">Reference proteome</keyword>
<protein>
    <submittedName>
        <fullName evidence="2">Uncharacterized protein LOC115634194</fullName>
    </submittedName>
</protein>
<dbReference type="AlphaFoldDB" id="A0A6J2UK84"/>
<gene>
    <name evidence="2" type="primary">LOC115634194</name>
</gene>
<organism evidence="1 2">
    <name type="scientific">Drosophila lebanonensis</name>
    <name type="common">Fruit fly</name>
    <name type="synonym">Scaptodrosophila lebanonensis</name>
    <dbReference type="NCBI Taxonomy" id="7225"/>
    <lineage>
        <taxon>Eukaryota</taxon>
        <taxon>Metazoa</taxon>
        <taxon>Ecdysozoa</taxon>
        <taxon>Arthropoda</taxon>
        <taxon>Hexapoda</taxon>
        <taxon>Insecta</taxon>
        <taxon>Pterygota</taxon>
        <taxon>Neoptera</taxon>
        <taxon>Endopterygota</taxon>
        <taxon>Diptera</taxon>
        <taxon>Brachycera</taxon>
        <taxon>Muscomorpha</taxon>
        <taxon>Ephydroidea</taxon>
        <taxon>Drosophilidae</taxon>
        <taxon>Scaptodrosophila</taxon>
    </lineage>
</organism>
<dbReference type="OrthoDB" id="7860738at2759"/>
<dbReference type="RefSeq" id="XP_030387642.1">
    <property type="nucleotide sequence ID" value="XM_030531782.1"/>
</dbReference>
<reference evidence="2" key="1">
    <citation type="submission" date="2025-08" db="UniProtKB">
        <authorList>
            <consortium name="RefSeq"/>
        </authorList>
    </citation>
    <scope>IDENTIFICATION</scope>
    <source>
        <strain evidence="2">11010-0011.00</strain>
        <tissue evidence="2">Whole body</tissue>
    </source>
</reference>
<proteinExistence type="predicted"/>